<proteinExistence type="predicted"/>
<feature type="chain" id="PRO_5027870453" evidence="1">
    <location>
        <begin position="19"/>
        <end position="123"/>
    </location>
</feature>
<name>A0A7C8Z6G8_OPUST</name>
<sequence length="123" mass="13453">MIICNLTFISSTLSTSLSLVNMPVNTLWIVPQLSINGNAMITADPMVPQAIAITAHTVKYLRLNTPAGRLRRGQRTRMTAVKPRPHFTIQPLAFFSFSSSNSSQGTSLLSFSTTDIFLVVSHS</sequence>
<organism evidence="2">
    <name type="scientific">Opuntia streptacantha</name>
    <name type="common">Prickly pear cactus</name>
    <name type="synonym">Opuntia cardona</name>
    <dbReference type="NCBI Taxonomy" id="393608"/>
    <lineage>
        <taxon>Eukaryota</taxon>
        <taxon>Viridiplantae</taxon>
        <taxon>Streptophyta</taxon>
        <taxon>Embryophyta</taxon>
        <taxon>Tracheophyta</taxon>
        <taxon>Spermatophyta</taxon>
        <taxon>Magnoliopsida</taxon>
        <taxon>eudicotyledons</taxon>
        <taxon>Gunneridae</taxon>
        <taxon>Pentapetalae</taxon>
        <taxon>Caryophyllales</taxon>
        <taxon>Cactineae</taxon>
        <taxon>Cactaceae</taxon>
        <taxon>Opuntioideae</taxon>
        <taxon>Opuntia</taxon>
    </lineage>
</organism>
<reference evidence="2" key="2">
    <citation type="submission" date="2020-07" db="EMBL/GenBank/DDBJ databases">
        <authorList>
            <person name="Vera ALvarez R."/>
            <person name="Arias-Moreno D.M."/>
            <person name="Jimenez-Jacinto V."/>
            <person name="Jimenez-Bremont J.F."/>
            <person name="Swaminathan K."/>
            <person name="Moose S.P."/>
            <person name="Guerrero-Gonzalez M.L."/>
            <person name="Marino-Ramirez L."/>
            <person name="Landsman D."/>
            <person name="Rodriguez-Kessler M."/>
            <person name="Delgado-Sanchez P."/>
        </authorList>
    </citation>
    <scope>NUCLEOTIDE SEQUENCE</scope>
    <source>
        <tissue evidence="2">Cladode</tissue>
    </source>
</reference>
<feature type="signal peptide" evidence="1">
    <location>
        <begin position="1"/>
        <end position="18"/>
    </location>
</feature>
<reference evidence="2" key="1">
    <citation type="journal article" date="2013" name="J. Plant Res.">
        <title>Effect of fungi and light on seed germination of three Opuntia species from semiarid lands of central Mexico.</title>
        <authorList>
            <person name="Delgado-Sanchez P."/>
            <person name="Jimenez-Bremont J.F."/>
            <person name="Guerrero-Gonzalez Mde L."/>
            <person name="Flores J."/>
        </authorList>
    </citation>
    <scope>NUCLEOTIDE SEQUENCE</scope>
    <source>
        <tissue evidence="2">Cladode</tissue>
    </source>
</reference>
<dbReference type="AlphaFoldDB" id="A0A7C8Z6G8"/>
<protein>
    <submittedName>
        <fullName evidence="2">Uncharacterized protein</fullName>
    </submittedName>
</protein>
<evidence type="ECO:0000256" key="1">
    <source>
        <dbReference type="SAM" id="SignalP"/>
    </source>
</evidence>
<accession>A0A7C8Z6G8</accession>
<evidence type="ECO:0000313" key="2">
    <source>
        <dbReference type="EMBL" id="MBA4634710.1"/>
    </source>
</evidence>
<keyword evidence="1" id="KW-0732">Signal</keyword>
<dbReference type="EMBL" id="GISG01092178">
    <property type="protein sequence ID" value="MBA4634710.1"/>
    <property type="molecule type" value="Transcribed_RNA"/>
</dbReference>